<dbReference type="InterPro" id="IPR002327">
    <property type="entry name" value="Cyt_c_1A/1B"/>
</dbReference>
<evidence type="ECO:0000256" key="3">
    <source>
        <dbReference type="ARBA" id="ARBA00022723"/>
    </source>
</evidence>
<dbReference type="Gene3D" id="1.10.760.10">
    <property type="entry name" value="Cytochrome c-like domain"/>
    <property type="match status" value="1"/>
</dbReference>
<keyword evidence="10" id="KW-1185">Reference proteome</keyword>
<dbReference type="Pfam" id="PF00034">
    <property type="entry name" value="Cytochrom_C"/>
    <property type="match status" value="1"/>
</dbReference>
<gene>
    <name evidence="9" type="ORF">SAMN05216452_2731</name>
</gene>
<dbReference type="PRINTS" id="PR00604">
    <property type="entry name" value="CYTCHRMECIAB"/>
</dbReference>
<sequence length="250" mass="25500">MNSFELNKILGALLGAVFVIFSVSILSDAIFSSPPPATPGYAIEVAEDDGAGASDEPAEPESIAPLLASADAGKGENIFKRCQACHTVDDGGANKVGPNLWEIVDRPIASHEGFGYSAAMQEFAQGGSVTWTYENLDHFLANPKGFISGTAMAFAGLKKIEDRADLIAYLRQHASSPVPLPEPEAEGGDDAAAAPAETEGASPAAEGEATPAEETTAPAEAPSNESSAPAEEAPAEEAPAEDGDSAASGN</sequence>
<keyword evidence="2 6" id="KW-0349">Heme</keyword>
<keyword evidence="5 6" id="KW-0408">Iron</keyword>
<dbReference type="PROSITE" id="PS51007">
    <property type="entry name" value="CYTC"/>
    <property type="match status" value="1"/>
</dbReference>
<feature type="region of interest" description="Disordered" evidence="7">
    <location>
        <begin position="177"/>
        <end position="250"/>
    </location>
</feature>
<dbReference type="GO" id="GO:0046872">
    <property type="term" value="F:metal ion binding"/>
    <property type="evidence" value="ECO:0007669"/>
    <property type="project" value="UniProtKB-KW"/>
</dbReference>
<dbReference type="InterPro" id="IPR036909">
    <property type="entry name" value="Cyt_c-like_dom_sf"/>
</dbReference>
<reference evidence="10" key="1">
    <citation type="submission" date="2016-10" db="EMBL/GenBank/DDBJ databases">
        <authorList>
            <person name="Varghese N."/>
            <person name="Submissions S."/>
        </authorList>
    </citation>
    <scope>NUCLEOTIDE SEQUENCE [LARGE SCALE GENOMIC DNA]</scope>
    <source>
        <strain evidence="10">ES.061</strain>
    </source>
</reference>
<evidence type="ECO:0000256" key="1">
    <source>
        <dbReference type="ARBA" id="ARBA00022448"/>
    </source>
</evidence>
<proteinExistence type="predicted"/>
<dbReference type="PANTHER" id="PTHR11961">
    <property type="entry name" value="CYTOCHROME C"/>
    <property type="match status" value="1"/>
</dbReference>
<keyword evidence="3 6" id="KW-0479">Metal-binding</keyword>
<dbReference type="Proteomes" id="UP000199064">
    <property type="component" value="Unassembled WGS sequence"/>
</dbReference>
<evidence type="ECO:0000256" key="5">
    <source>
        <dbReference type="ARBA" id="ARBA00023004"/>
    </source>
</evidence>
<evidence type="ECO:0000256" key="6">
    <source>
        <dbReference type="PROSITE-ProRule" id="PRU00433"/>
    </source>
</evidence>
<name>A0A1H4LC76_9HYPH</name>
<keyword evidence="4" id="KW-0249">Electron transport</keyword>
<keyword evidence="1" id="KW-0813">Transport</keyword>
<dbReference type="GO" id="GO:0009055">
    <property type="term" value="F:electron transfer activity"/>
    <property type="evidence" value="ECO:0007669"/>
    <property type="project" value="InterPro"/>
</dbReference>
<protein>
    <submittedName>
        <fullName evidence="9">Cytochrome c</fullName>
    </submittedName>
</protein>
<evidence type="ECO:0000313" key="9">
    <source>
        <dbReference type="EMBL" id="SEB67792.1"/>
    </source>
</evidence>
<feature type="compositionally biased region" description="Low complexity" evidence="7">
    <location>
        <begin position="190"/>
        <end position="232"/>
    </location>
</feature>
<dbReference type="SUPFAM" id="SSF46626">
    <property type="entry name" value="Cytochrome c"/>
    <property type="match status" value="1"/>
</dbReference>
<feature type="domain" description="Cytochrome c" evidence="8">
    <location>
        <begin position="70"/>
        <end position="174"/>
    </location>
</feature>
<dbReference type="GO" id="GO:0020037">
    <property type="term" value="F:heme binding"/>
    <property type="evidence" value="ECO:0007669"/>
    <property type="project" value="InterPro"/>
</dbReference>
<feature type="compositionally biased region" description="Acidic residues" evidence="7">
    <location>
        <begin position="233"/>
        <end position="244"/>
    </location>
</feature>
<organism evidence="9 10">
    <name type="scientific">Nitratireductor aquibiodomus</name>
    <dbReference type="NCBI Taxonomy" id="204799"/>
    <lineage>
        <taxon>Bacteria</taxon>
        <taxon>Pseudomonadati</taxon>
        <taxon>Pseudomonadota</taxon>
        <taxon>Alphaproteobacteria</taxon>
        <taxon>Hyphomicrobiales</taxon>
        <taxon>Phyllobacteriaceae</taxon>
        <taxon>Nitratireductor</taxon>
    </lineage>
</organism>
<dbReference type="AlphaFoldDB" id="A0A1H4LC76"/>
<dbReference type="InterPro" id="IPR009056">
    <property type="entry name" value="Cyt_c-like_dom"/>
</dbReference>
<evidence type="ECO:0000256" key="2">
    <source>
        <dbReference type="ARBA" id="ARBA00022617"/>
    </source>
</evidence>
<evidence type="ECO:0000256" key="4">
    <source>
        <dbReference type="ARBA" id="ARBA00022982"/>
    </source>
</evidence>
<evidence type="ECO:0000256" key="7">
    <source>
        <dbReference type="SAM" id="MobiDB-lite"/>
    </source>
</evidence>
<evidence type="ECO:0000313" key="10">
    <source>
        <dbReference type="Proteomes" id="UP000199064"/>
    </source>
</evidence>
<accession>A0A1H4LC76</accession>
<evidence type="ECO:0000259" key="8">
    <source>
        <dbReference type="PROSITE" id="PS51007"/>
    </source>
</evidence>
<dbReference type="RefSeq" id="WP_090329153.1">
    <property type="nucleotide sequence ID" value="NZ_FNSL01000001.1"/>
</dbReference>
<dbReference type="EMBL" id="FNSL01000001">
    <property type="protein sequence ID" value="SEB67792.1"/>
    <property type="molecule type" value="Genomic_DNA"/>
</dbReference>